<keyword evidence="1" id="KW-1133">Transmembrane helix</keyword>
<reference evidence="2" key="1">
    <citation type="submission" date="2013-01" db="EMBL/GenBank/DDBJ databases">
        <title>Genome draft of Hydrogenophaga taeniospiralis 2K1.</title>
        <authorList>
            <person name="Gomila M."/>
            <person name="Lalucat J."/>
        </authorList>
    </citation>
    <scope>NUCLEOTIDE SEQUENCE</scope>
    <source>
        <strain evidence="2">CCUG 15921</strain>
    </source>
</reference>
<name>A0A9X4P0R4_9BURK</name>
<keyword evidence="1" id="KW-0812">Transmembrane</keyword>
<dbReference type="Proteomes" id="UP001152876">
    <property type="component" value="Unassembled WGS sequence"/>
</dbReference>
<keyword evidence="1" id="KW-0472">Membrane</keyword>
<feature type="transmembrane region" description="Helical" evidence="1">
    <location>
        <begin position="52"/>
        <end position="73"/>
    </location>
</feature>
<evidence type="ECO:0000313" key="3">
    <source>
        <dbReference type="Proteomes" id="UP001152876"/>
    </source>
</evidence>
<comment type="caution">
    <text evidence="2">The sequence shown here is derived from an EMBL/GenBank/DDBJ whole genome shotgun (WGS) entry which is preliminary data.</text>
</comment>
<evidence type="ECO:0000313" key="2">
    <source>
        <dbReference type="EMBL" id="MDG5977790.1"/>
    </source>
</evidence>
<gene>
    <name evidence="2" type="ORF">H010_21241</name>
</gene>
<evidence type="ECO:0000256" key="1">
    <source>
        <dbReference type="SAM" id="Phobius"/>
    </source>
</evidence>
<proteinExistence type="predicted"/>
<sequence>MAPHWATSSLGHPADISALERTALGDHLAHCGAQRGRLQLLWSGADELQGILAGRVITSAVVLTLLFGGSWLML</sequence>
<organism evidence="2 3">
    <name type="scientific">Hydrogenophaga taeniospiralis CCUG 15921</name>
    <dbReference type="NCBI Taxonomy" id="1281780"/>
    <lineage>
        <taxon>Bacteria</taxon>
        <taxon>Pseudomonadati</taxon>
        <taxon>Pseudomonadota</taxon>
        <taxon>Betaproteobacteria</taxon>
        <taxon>Burkholderiales</taxon>
        <taxon>Comamonadaceae</taxon>
        <taxon>Hydrogenophaga</taxon>
    </lineage>
</organism>
<dbReference type="AlphaFoldDB" id="A0A9X4P0R4"/>
<accession>A0A9X4P0R4</accession>
<protein>
    <submittedName>
        <fullName evidence="2">Uncharacterized protein</fullName>
    </submittedName>
</protein>
<keyword evidence="3" id="KW-1185">Reference proteome</keyword>
<dbReference type="EMBL" id="AOGK01000026">
    <property type="protein sequence ID" value="MDG5977790.1"/>
    <property type="molecule type" value="Genomic_DNA"/>
</dbReference>